<gene>
    <name evidence="1" type="ORF">FDT66_09715</name>
</gene>
<dbReference type="AlphaFoldDB" id="A0A5S3N2G6"/>
<evidence type="ECO:0000313" key="2">
    <source>
        <dbReference type="Proteomes" id="UP000307140"/>
    </source>
</evidence>
<reference evidence="1 2" key="1">
    <citation type="submission" date="2019-05" db="EMBL/GenBank/DDBJ databases">
        <title>Polaribacter aestuariivivens sp. nov., isolated from a tidal flat.</title>
        <authorList>
            <person name="Yoon J.-H."/>
        </authorList>
    </citation>
    <scope>NUCLEOTIDE SEQUENCE [LARGE SCALE GENOMIC DNA]</scope>
    <source>
        <strain evidence="1 2">DBTF-3</strain>
    </source>
</reference>
<protein>
    <submittedName>
        <fullName evidence="1">Uncharacterized protein</fullName>
    </submittedName>
</protein>
<name>A0A5S3N2G6_9FLAO</name>
<dbReference type="EMBL" id="VANR01000005">
    <property type="protein sequence ID" value="TMM29393.1"/>
    <property type="molecule type" value="Genomic_DNA"/>
</dbReference>
<evidence type="ECO:0000313" key="1">
    <source>
        <dbReference type="EMBL" id="TMM29393.1"/>
    </source>
</evidence>
<accession>A0A5S3N2G6</accession>
<keyword evidence="2" id="KW-1185">Reference proteome</keyword>
<organism evidence="1 2">
    <name type="scientific">Polaribacter aestuariivivens</name>
    <dbReference type="NCBI Taxonomy" id="2304626"/>
    <lineage>
        <taxon>Bacteria</taxon>
        <taxon>Pseudomonadati</taxon>
        <taxon>Bacteroidota</taxon>
        <taxon>Flavobacteriia</taxon>
        <taxon>Flavobacteriales</taxon>
        <taxon>Flavobacteriaceae</taxon>
    </lineage>
</organism>
<sequence length="91" mass="10894">MMDNVLDYFEFSSFFKDTSNSFSGNDIAFRELNETHFLIFEKNDLKYNLYVSKFAHKNDIGKKKPDILELVVRDYDKSISEHRIALRQYLE</sequence>
<dbReference type="OrthoDB" id="1202356at2"/>
<comment type="caution">
    <text evidence="1">The sequence shown here is derived from an EMBL/GenBank/DDBJ whole genome shotgun (WGS) entry which is preliminary data.</text>
</comment>
<dbReference type="Proteomes" id="UP000307140">
    <property type="component" value="Unassembled WGS sequence"/>
</dbReference>
<proteinExistence type="predicted"/>